<dbReference type="Proteomes" id="UP000544222">
    <property type="component" value="Unassembled WGS sequence"/>
</dbReference>
<reference evidence="2 3" key="1">
    <citation type="submission" date="2020-08" db="EMBL/GenBank/DDBJ databases">
        <title>Genomic Encyclopedia of Type Strains, Phase IV (KMG-IV): sequencing the most valuable type-strain genomes for metagenomic binning, comparative biology and taxonomic classification.</title>
        <authorList>
            <person name="Goeker M."/>
        </authorList>
    </citation>
    <scope>NUCLEOTIDE SEQUENCE [LARGE SCALE GENOMIC DNA]</scope>
    <source>
        <strain evidence="2 3">DSM 27471</strain>
    </source>
</reference>
<accession>A0A7W5DQV0</accession>
<evidence type="ECO:0000313" key="2">
    <source>
        <dbReference type="EMBL" id="MBB3187402.1"/>
    </source>
</evidence>
<comment type="caution">
    <text evidence="2">The sequence shown here is derived from an EMBL/GenBank/DDBJ whole genome shotgun (WGS) entry which is preliminary data.</text>
</comment>
<dbReference type="RefSeq" id="WP_183413161.1">
    <property type="nucleotide sequence ID" value="NZ_JACHYB010000001.1"/>
</dbReference>
<sequence>MKKLIVIILLFLCVYDVYALLPNAVYAWQPNIQGLMFKEYNVKTADGYNLKAWYYPAQKALSKDSAKAYEKGTLIRPFVIDTAKRPTIIICNGDACNMEQLLGLAHLYCTNGFNVITFDWRGFGESQYFPINTNYLVYPQFITDYNAIVDFTVKLPTVDTHKIGVFGFSTGAFLSFYIAATRPEIKAIVVRGLFTDYHHIIPGLKRLDPSRPLILPKGMDKYSPRKHWNTFTKPIFLIVGKLDKRTPPKNSLEILSKVKSNVRELWIVNKAGHGGIEAPEIIAWNLFQKKTISFFRENL</sequence>
<dbReference type="SUPFAM" id="SSF53474">
    <property type="entry name" value="alpha/beta-Hydrolases"/>
    <property type="match status" value="1"/>
</dbReference>
<dbReference type="EMBL" id="JACHYB010000001">
    <property type="protein sequence ID" value="MBB3187402.1"/>
    <property type="molecule type" value="Genomic_DNA"/>
</dbReference>
<name>A0A7W5DQV0_9PORP</name>
<dbReference type="GO" id="GO:0008236">
    <property type="term" value="F:serine-type peptidase activity"/>
    <property type="evidence" value="ECO:0007669"/>
    <property type="project" value="InterPro"/>
</dbReference>
<keyword evidence="3" id="KW-1185">Reference proteome</keyword>
<dbReference type="Gene3D" id="3.40.50.1820">
    <property type="entry name" value="alpha/beta hydrolase"/>
    <property type="match status" value="1"/>
</dbReference>
<dbReference type="GO" id="GO:0006508">
    <property type="term" value="P:proteolysis"/>
    <property type="evidence" value="ECO:0007669"/>
    <property type="project" value="InterPro"/>
</dbReference>
<dbReference type="InterPro" id="IPR029058">
    <property type="entry name" value="AB_hydrolase_fold"/>
</dbReference>
<evidence type="ECO:0000259" key="1">
    <source>
        <dbReference type="Pfam" id="PF00326"/>
    </source>
</evidence>
<protein>
    <recommendedName>
        <fullName evidence="1">Peptidase S9 prolyl oligopeptidase catalytic domain-containing protein</fullName>
    </recommendedName>
</protein>
<feature type="domain" description="Peptidase S9 prolyl oligopeptidase catalytic" evidence="1">
    <location>
        <begin position="107"/>
        <end position="280"/>
    </location>
</feature>
<proteinExistence type="predicted"/>
<dbReference type="PANTHER" id="PTHR12277">
    <property type="entry name" value="ALPHA/BETA HYDROLASE DOMAIN-CONTAINING PROTEIN"/>
    <property type="match status" value="1"/>
</dbReference>
<dbReference type="Pfam" id="PF00326">
    <property type="entry name" value="Peptidase_S9"/>
    <property type="match status" value="1"/>
</dbReference>
<evidence type="ECO:0000313" key="3">
    <source>
        <dbReference type="Proteomes" id="UP000544222"/>
    </source>
</evidence>
<dbReference type="AlphaFoldDB" id="A0A7W5DQV0"/>
<organism evidence="2 3">
    <name type="scientific">Microbacter margulisiae</name>
    <dbReference type="NCBI Taxonomy" id="1350067"/>
    <lineage>
        <taxon>Bacteria</taxon>
        <taxon>Pseudomonadati</taxon>
        <taxon>Bacteroidota</taxon>
        <taxon>Bacteroidia</taxon>
        <taxon>Bacteroidales</taxon>
        <taxon>Porphyromonadaceae</taxon>
        <taxon>Microbacter</taxon>
    </lineage>
</organism>
<dbReference type="InterPro" id="IPR001375">
    <property type="entry name" value="Peptidase_S9_cat"/>
</dbReference>
<gene>
    <name evidence="2" type="ORF">FHX64_001565</name>
</gene>